<dbReference type="Gene3D" id="3.40.50.2300">
    <property type="match status" value="1"/>
</dbReference>
<dbReference type="GO" id="GO:0005524">
    <property type="term" value="F:ATP binding"/>
    <property type="evidence" value="ECO:0007669"/>
    <property type="project" value="UniProtKB-KW"/>
</dbReference>
<dbReference type="CDD" id="cd00156">
    <property type="entry name" value="REC"/>
    <property type="match status" value="1"/>
</dbReference>
<dbReference type="SMART" id="SM00387">
    <property type="entry name" value="HATPase_c"/>
    <property type="match status" value="1"/>
</dbReference>
<dbReference type="CDD" id="cd00130">
    <property type="entry name" value="PAS"/>
    <property type="match status" value="1"/>
</dbReference>
<dbReference type="Gene3D" id="3.30.450.20">
    <property type="entry name" value="PAS domain"/>
    <property type="match status" value="1"/>
</dbReference>
<gene>
    <name evidence="8" type="ORF">MRX98_07235</name>
</gene>
<sequence length="645" mass="70852">MANVLIVEDSQPTATAQAYCLWESGHTVAFAGDGATAVAKFGSETFDVVLLDYDLPDTTGLELYRKLRSIDPDVSAVMVTGRGDERLAAKILKEGAKDYLTKSGGLLEMLPDVVQRVLAERETQRRLAAQEEALRQAHQALEHKVAQRTAELRRINQRLEQEIDYRRRVETALLQSNQDMLTLLESVSDGFVAVDMHGRITYINRAAGEWLALAHDDAIDKKFGDAFPWAADAGLDTTIKNVSATGTSQSCEIEINHNHLHDWLELRLFARPEGVAIQLRSTTQAKTRELRRDKQRRLLSRQVQERTAELAAVNRRLQDENDERLQAEATLTRTNQELAHALTALKQSQTRIMQSEKMASLGQLAAGVAHEINNPAGFISSNLHTLAEYHGDLQAFTSACGDLRGCLLQADVAAALPPKVQQKLAATVDLAETLDLAYIMEDMGALIAESREGTDRIRRIVDDLKTAIHPGDEIPTPTDLHAILDAAVNLIRHDTRDRIDIQQDYGALPALNAYPQRLHQVFLNLLVNAAQAIAGQGIITIRTCREDDQAVIRIEDSGSGIAADHLAKIFDPFFTTKPVGAGTGLGLKVVYDIVQNHGGTIAVENTRATGTTFAVRLPLTDDGKGNRPLATSNTAMKTVKIEDET</sequence>
<dbReference type="RefSeq" id="WP_246904509.1">
    <property type="nucleotide sequence ID" value="NZ_JALJRB010000006.1"/>
</dbReference>
<dbReference type="Gene3D" id="3.30.565.10">
    <property type="entry name" value="Histidine kinase-like ATPase, C-terminal domain"/>
    <property type="match status" value="1"/>
</dbReference>
<dbReference type="Gene3D" id="1.10.287.130">
    <property type="match status" value="1"/>
</dbReference>
<dbReference type="GO" id="GO:0000160">
    <property type="term" value="P:phosphorelay signal transduction system"/>
    <property type="evidence" value="ECO:0007669"/>
    <property type="project" value="InterPro"/>
</dbReference>
<protein>
    <recommendedName>
        <fullName evidence="2">histidine kinase</fullName>
        <ecNumber evidence="2">2.7.13.3</ecNumber>
    </recommendedName>
</protein>
<dbReference type="PROSITE" id="PS50109">
    <property type="entry name" value="HIS_KIN"/>
    <property type="match status" value="1"/>
</dbReference>
<keyword evidence="8" id="KW-0547">Nucleotide-binding</keyword>
<dbReference type="GO" id="GO:0004673">
    <property type="term" value="F:protein histidine kinase activity"/>
    <property type="evidence" value="ECO:0007669"/>
    <property type="project" value="UniProtKB-EC"/>
</dbReference>
<comment type="caution">
    <text evidence="8">The sequence shown here is derived from an EMBL/GenBank/DDBJ whole genome shotgun (WGS) entry which is preliminary data.</text>
</comment>
<evidence type="ECO:0000259" key="6">
    <source>
        <dbReference type="PROSITE" id="PS50110"/>
    </source>
</evidence>
<evidence type="ECO:0000259" key="7">
    <source>
        <dbReference type="PROSITE" id="PS50112"/>
    </source>
</evidence>
<evidence type="ECO:0000256" key="4">
    <source>
        <dbReference type="SAM" id="Coils"/>
    </source>
</evidence>
<dbReference type="SUPFAM" id="SSF55874">
    <property type="entry name" value="ATPase domain of HSP90 chaperone/DNA topoisomerase II/histidine kinase"/>
    <property type="match status" value="1"/>
</dbReference>
<evidence type="ECO:0000313" key="8">
    <source>
        <dbReference type="EMBL" id="MCJ8500365.1"/>
    </source>
</evidence>
<dbReference type="PROSITE" id="PS50110">
    <property type="entry name" value="RESPONSE_REGULATORY"/>
    <property type="match status" value="1"/>
</dbReference>
<dbReference type="AlphaFoldDB" id="A0AA41R3J2"/>
<evidence type="ECO:0000256" key="3">
    <source>
        <dbReference type="PROSITE-ProRule" id="PRU00169"/>
    </source>
</evidence>
<dbReference type="InterPro" id="IPR011006">
    <property type="entry name" value="CheY-like_superfamily"/>
</dbReference>
<feature type="domain" description="PAS" evidence="7">
    <location>
        <begin position="176"/>
        <end position="221"/>
    </location>
</feature>
<dbReference type="InterPro" id="IPR003594">
    <property type="entry name" value="HATPase_dom"/>
</dbReference>
<name>A0AA41R3J2_9BACT</name>
<dbReference type="Pfam" id="PF08448">
    <property type="entry name" value="PAS_4"/>
    <property type="match status" value="1"/>
</dbReference>
<dbReference type="InterPro" id="IPR035965">
    <property type="entry name" value="PAS-like_dom_sf"/>
</dbReference>
<dbReference type="InterPro" id="IPR013656">
    <property type="entry name" value="PAS_4"/>
</dbReference>
<dbReference type="InterPro" id="IPR001789">
    <property type="entry name" value="Sig_transdc_resp-reg_receiver"/>
</dbReference>
<keyword evidence="9" id="KW-1185">Reference proteome</keyword>
<dbReference type="InterPro" id="IPR005467">
    <property type="entry name" value="His_kinase_dom"/>
</dbReference>
<dbReference type="SUPFAM" id="SSF55785">
    <property type="entry name" value="PYP-like sensor domain (PAS domain)"/>
    <property type="match status" value="1"/>
</dbReference>
<organism evidence="8 9">
    <name type="scientific">Desulfatitalea alkaliphila</name>
    <dbReference type="NCBI Taxonomy" id="2929485"/>
    <lineage>
        <taxon>Bacteria</taxon>
        <taxon>Pseudomonadati</taxon>
        <taxon>Thermodesulfobacteriota</taxon>
        <taxon>Desulfobacteria</taxon>
        <taxon>Desulfobacterales</taxon>
        <taxon>Desulfosarcinaceae</taxon>
        <taxon>Desulfatitalea</taxon>
    </lineage>
</organism>
<dbReference type="SMART" id="SM00091">
    <property type="entry name" value="PAS"/>
    <property type="match status" value="1"/>
</dbReference>
<feature type="modified residue" description="4-aspartylphosphate" evidence="3">
    <location>
        <position position="52"/>
    </location>
</feature>
<dbReference type="EC" id="2.7.13.3" evidence="2"/>
<dbReference type="PRINTS" id="PR00344">
    <property type="entry name" value="BCTRLSENSOR"/>
</dbReference>
<keyword evidence="3" id="KW-0597">Phosphoprotein</keyword>
<dbReference type="SMART" id="SM00448">
    <property type="entry name" value="REC"/>
    <property type="match status" value="1"/>
</dbReference>
<keyword evidence="4" id="KW-0175">Coiled coil</keyword>
<dbReference type="InterPro" id="IPR000014">
    <property type="entry name" value="PAS"/>
</dbReference>
<dbReference type="EMBL" id="JALJRB010000006">
    <property type="protein sequence ID" value="MCJ8500365.1"/>
    <property type="molecule type" value="Genomic_DNA"/>
</dbReference>
<dbReference type="PROSITE" id="PS50112">
    <property type="entry name" value="PAS"/>
    <property type="match status" value="1"/>
</dbReference>
<feature type="coiled-coil region" evidence="4">
    <location>
        <begin position="120"/>
        <end position="158"/>
    </location>
</feature>
<dbReference type="SUPFAM" id="SSF52172">
    <property type="entry name" value="CheY-like"/>
    <property type="match status" value="1"/>
</dbReference>
<comment type="catalytic activity">
    <reaction evidence="1">
        <text>ATP + protein L-histidine = ADP + protein N-phospho-L-histidine.</text>
        <dbReference type="EC" id="2.7.13.3"/>
    </reaction>
</comment>
<evidence type="ECO:0000259" key="5">
    <source>
        <dbReference type="PROSITE" id="PS50109"/>
    </source>
</evidence>
<dbReference type="InterPro" id="IPR004358">
    <property type="entry name" value="Sig_transdc_His_kin-like_C"/>
</dbReference>
<dbReference type="Pfam" id="PF02518">
    <property type="entry name" value="HATPase_c"/>
    <property type="match status" value="1"/>
</dbReference>
<evidence type="ECO:0000256" key="1">
    <source>
        <dbReference type="ARBA" id="ARBA00000085"/>
    </source>
</evidence>
<dbReference type="InterPro" id="IPR036890">
    <property type="entry name" value="HATPase_C_sf"/>
</dbReference>
<evidence type="ECO:0000313" key="9">
    <source>
        <dbReference type="Proteomes" id="UP001165427"/>
    </source>
</evidence>
<dbReference type="Pfam" id="PF00072">
    <property type="entry name" value="Response_reg"/>
    <property type="match status" value="1"/>
</dbReference>
<dbReference type="PANTHER" id="PTHR43065:SF50">
    <property type="entry name" value="HISTIDINE KINASE"/>
    <property type="match status" value="1"/>
</dbReference>
<dbReference type="PANTHER" id="PTHR43065">
    <property type="entry name" value="SENSOR HISTIDINE KINASE"/>
    <property type="match status" value="1"/>
</dbReference>
<evidence type="ECO:0000256" key="2">
    <source>
        <dbReference type="ARBA" id="ARBA00012438"/>
    </source>
</evidence>
<proteinExistence type="predicted"/>
<reference evidence="8" key="1">
    <citation type="submission" date="2022-04" db="EMBL/GenBank/DDBJ databases">
        <title>Desulfatitalea alkaliphila sp. nov., a novel anaerobic sulfate-reducing bacterium isolated from terrestrial mud volcano, Taman Peninsula, Russia.</title>
        <authorList>
            <person name="Khomyakova M.A."/>
            <person name="Merkel A.Y."/>
            <person name="Slobodkin A.I."/>
        </authorList>
    </citation>
    <scope>NUCLEOTIDE SEQUENCE</scope>
    <source>
        <strain evidence="8">M08but</strain>
    </source>
</reference>
<feature type="domain" description="Histidine kinase" evidence="5">
    <location>
        <begin position="367"/>
        <end position="621"/>
    </location>
</feature>
<accession>A0AA41R3J2</accession>
<feature type="domain" description="Response regulatory" evidence="6">
    <location>
        <begin position="3"/>
        <end position="117"/>
    </location>
</feature>
<keyword evidence="8" id="KW-0067">ATP-binding</keyword>
<feature type="coiled-coil region" evidence="4">
    <location>
        <begin position="303"/>
        <end position="337"/>
    </location>
</feature>
<dbReference type="Proteomes" id="UP001165427">
    <property type="component" value="Unassembled WGS sequence"/>
</dbReference>